<dbReference type="AlphaFoldDB" id="A0A120CU17"/>
<evidence type="ECO:0000313" key="2">
    <source>
        <dbReference type="EMBL" id="KWT65535.1"/>
    </source>
</evidence>
<dbReference type="EMBL" id="LMTR01000078">
    <property type="protein sequence ID" value="KWT65535.1"/>
    <property type="molecule type" value="Genomic_DNA"/>
</dbReference>
<feature type="compositionally biased region" description="Basic residues" evidence="1">
    <location>
        <begin position="287"/>
        <end position="308"/>
    </location>
</feature>
<proteinExistence type="predicted"/>
<dbReference type="Proteomes" id="UP000059074">
    <property type="component" value="Unassembled WGS sequence"/>
</dbReference>
<organism evidence="2 3">
    <name type="scientific">Hyphomicrobium sulfonivorans</name>
    <dbReference type="NCBI Taxonomy" id="121290"/>
    <lineage>
        <taxon>Bacteria</taxon>
        <taxon>Pseudomonadati</taxon>
        <taxon>Pseudomonadota</taxon>
        <taxon>Alphaproteobacteria</taxon>
        <taxon>Hyphomicrobiales</taxon>
        <taxon>Hyphomicrobiaceae</taxon>
        <taxon>Hyphomicrobium</taxon>
    </lineage>
</organism>
<protein>
    <submittedName>
        <fullName evidence="2">Uncharacterized protein</fullName>
    </submittedName>
</protein>
<evidence type="ECO:0000256" key="1">
    <source>
        <dbReference type="SAM" id="MobiDB-lite"/>
    </source>
</evidence>
<dbReference type="STRING" id="121290.APY04_2773"/>
<dbReference type="PATRIC" id="fig|121290.4.peg.62"/>
<comment type="caution">
    <text evidence="2">The sequence shown here is derived from an EMBL/GenBank/DDBJ whole genome shotgun (WGS) entry which is preliminary data.</text>
</comment>
<dbReference type="RefSeq" id="WP_068463443.1">
    <property type="nucleotide sequence ID" value="NZ_LMTR01000078.1"/>
</dbReference>
<reference evidence="2 3" key="1">
    <citation type="submission" date="2015-10" db="EMBL/GenBank/DDBJ databases">
        <title>Transcriptomic analysis of a linuron degrading triple-species bacterial consortium.</title>
        <authorList>
            <person name="Albers P."/>
        </authorList>
    </citation>
    <scope>NUCLEOTIDE SEQUENCE [LARGE SCALE GENOMIC DNA]</scope>
    <source>
        <strain evidence="2 3">WDL6</strain>
    </source>
</reference>
<accession>A0A120CU17</accession>
<name>A0A120CU17_HYPSL</name>
<sequence length="411" mass="44622">MKPKSALIEGTYTAPASGNLKIVTLRQAETMRLVHHRHGEGRLPNRDEARALARAIASNFPDSSALALAAMEPWCQAIGDGERFAIADDPEWLEAAEYGQLLRLTKAERKALGISVVKAMNVSATEMAADNLRVNRERKAAVRAEARRSNPKPPPWDELEPWKALGIGRSKFFQLKKAVLEEHPDLGSSSCTKDVRSKLIELVRTKIVHAAATRRKSVSLRKAKPCLAFGMSPRTFARKKKAGTIIVEVAADGCTRVINIITGQTVLLTPVPPNVLEAAPPAAGRIQKSKSSGKSKPRAVKAKGKAKPTKQASKSVGVASDHDALVVAEHDQAHTTTMPATQPYGGRTAPPQLSPLLVVVVQSTQHIARRMRPRVNAARRLCRTMTYNCMQMAHASPYSGSTRCNVGEDRA</sequence>
<keyword evidence="3" id="KW-1185">Reference proteome</keyword>
<feature type="region of interest" description="Disordered" evidence="1">
    <location>
        <begin position="282"/>
        <end position="318"/>
    </location>
</feature>
<gene>
    <name evidence="2" type="ORF">APY04_2773</name>
</gene>
<evidence type="ECO:0000313" key="3">
    <source>
        <dbReference type="Proteomes" id="UP000059074"/>
    </source>
</evidence>